<dbReference type="Proteomes" id="UP000005408">
    <property type="component" value="Unassembled WGS sequence"/>
</dbReference>
<feature type="transmembrane region" description="Helical" evidence="2">
    <location>
        <begin position="140"/>
        <end position="160"/>
    </location>
</feature>
<proteinExistence type="predicted"/>
<feature type="region of interest" description="Disordered" evidence="1">
    <location>
        <begin position="106"/>
        <end position="135"/>
    </location>
</feature>
<organism evidence="4 5">
    <name type="scientific">Magallana gigas</name>
    <name type="common">Pacific oyster</name>
    <name type="synonym">Crassostrea gigas</name>
    <dbReference type="NCBI Taxonomy" id="29159"/>
    <lineage>
        <taxon>Eukaryota</taxon>
        <taxon>Metazoa</taxon>
        <taxon>Spiralia</taxon>
        <taxon>Lophotrochozoa</taxon>
        <taxon>Mollusca</taxon>
        <taxon>Bivalvia</taxon>
        <taxon>Autobranchia</taxon>
        <taxon>Pteriomorphia</taxon>
        <taxon>Ostreida</taxon>
        <taxon>Ostreoidea</taxon>
        <taxon>Ostreidae</taxon>
        <taxon>Magallana</taxon>
    </lineage>
</organism>
<keyword evidence="2" id="KW-0812">Transmembrane</keyword>
<feature type="compositionally biased region" description="Basic and acidic residues" evidence="1">
    <location>
        <begin position="260"/>
        <end position="280"/>
    </location>
</feature>
<dbReference type="OMA" id="SKEYEGN"/>
<evidence type="ECO:0000256" key="2">
    <source>
        <dbReference type="SAM" id="Phobius"/>
    </source>
</evidence>
<evidence type="ECO:0008006" key="6">
    <source>
        <dbReference type="Google" id="ProtNLM"/>
    </source>
</evidence>
<accession>A0A8W8L6D4</accession>
<keyword evidence="2" id="KW-1133">Transmembrane helix</keyword>
<protein>
    <recommendedName>
        <fullName evidence="6">EGF-like domain-containing protein</fullName>
    </recommendedName>
</protein>
<evidence type="ECO:0000313" key="4">
    <source>
        <dbReference type="EnsemblMetazoa" id="G26821.1:cds"/>
    </source>
</evidence>
<feature type="signal peptide" evidence="3">
    <location>
        <begin position="1"/>
        <end position="19"/>
    </location>
</feature>
<dbReference type="AlphaFoldDB" id="A0A8W8L6D4"/>
<feature type="region of interest" description="Disordered" evidence="1">
    <location>
        <begin position="256"/>
        <end position="334"/>
    </location>
</feature>
<name>A0A8W8L6D4_MAGGI</name>
<feature type="chain" id="PRO_5036467271" description="EGF-like domain-containing protein" evidence="3">
    <location>
        <begin position="20"/>
        <end position="334"/>
    </location>
</feature>
<dbReference type="EnsemblMetazoa" id="G26821.1">
    <property type="protein sequence ID" value="G26821.1:cds"/>
    <property type="gene ID" value="G26821"/>
</dbReference>
<keyword evidence="3" id="KW-0732">Signal</keyword>
<keyword evidence="5" id="KW-1185">Reference proteome</keyword>
<sequence length="334" mass="37679">MRQMVWFTFFLICPCFSIDKDCSTSGNSNKCCADFYIKDGKCTPCLSGYYGPNCNFTCPYPSFGRKCLEGKCQCQEENCDPISGCRNEISTRKNNYDSIFERKTSKEYEGNVNSPSIIEENPQSDEKIKESKENTSSSPVIVTSVVAAVIIIALVAVILFQVKGRIQARMQTLDTKRRSLKVTSHRHADTYCDIDEDKMEDVEGNMDNELEPYELIDQSKKDATKYTELPTRQGVSNHERNLLSTISMQKILDDVGDDKDDSKHVHGSESKVQMRREHAPHAALPKRMGKTSTKISGYIDMRKNTPESYVSMNAEQLDSEANSQIADDSIDNES</sequence>
<evidence type="ECO:0000256" key="3">
    <source>
        <dbReference type="SAM" id="SignalP"/>
    </source>
</evidence>
<reference evidence="4" key="1">
    <citation type="submission" date="2022-08" db="UniProtKB">
        <authorList>
            <consortium name="EnsemblMetazoa"/>
        </authorList>
    </citation>
    <scope>IDENTIFICATION</scope>
    <source>
        <strain evidence="4">05x7-T-G4-1.051#20</strain>
    </source>
</reference>
<evidence type="ECO:0000313" key="5">
    <source>
        <dbReference type="Proteomes" id="UP000005408"/>
    </source>
</evidence>
<feature type="compositionally biased region" description="Basic and acidic residues" evidence="1">
    <location>
        <begin position="124"/>
        <end position="133"/>
    </location>
</feature>
<feature type="compositionally biased region" description="Polar residues" evidence="1">
    <location>
        <begin position="306"/>
        <end position="326"/>
    </location>
</feature>
<evidence type="ECO:0000256" key="1">
    <source>
        <dbReference type="SAM" id="MobiDB-lite"/>
    </source>
</evidence>
<keyword evidence="2" id="KW-0472">Membrane</keyword>